<evidence type="ECO:0000313" key="2">
    <source>
        <dbReference type="Proteomes" id="UP000028073"/>
    </source>
</evidence>
<proteinExistence type="predicted"/>
<dbReference type="Pfam" id="PF02597">
    <property type="entry name" value="ThiS"/>
    <property type="match status" value="1"/>
</dbReference>
<keyword evidence="2" id="KW-1185">Reference proteome</keyword>
<dbReference type="Proteomes" id="UP000028073">
    <property type="component" value="Unassembled WGS sequence"/>
</dbReference>
<dbReference type="PANTHER" id="PTHR34472">
    <property type="entry name" value="SULFUR CARRIER PROTEIN THIS"/>
    <property type="match status" value="1"/>
</dbReference>
<dbReference type="InterPro" id="IPR003749">
    <property type="entry name" value="ThiS/MoaD-like"/>
</dbReference>
<comment type="caution">
    <text evidence="1">The sequence shown here is derived from an EMBL/GenBank/DDBJ whole genome shotgun (WGS) entry which is preliminary data.</text>
</comment>
<gene>
    <name evidence="1" type="ORF">GZ78_15775</name>
</gene>
<accession>A0A081NFQ4</accession>
<dbReference type="OrthoDB" id="6388078at2"/>
<dbReference type="PANTHER" id="PTHR34472:SF1">
    <property type="entry name" value="SULFUR CARRIER PROTEIN THIS"/>
    <property type="match status" value="1"/>
</dbReference>
<dbReference type="SUPFAM" id="SSF54285">
    <property type="entry name" value="MoaD/ThiS"/>
    <property type="match status" value="1"/>
</dbReference>
<dbReference type="RefSeq" id="WP_034837374.1">
    <property type="nucleotide sequence ID" value="NZ_JOKH01000003.1"/>
</dbReference>
<dbReference type="eggNOG" id="COG2104">
    <property type="taxonomic scope" value="Bacteria"/>
</dbReference>
<organism evidence="1 2">
    <name type="scientific">Endozoicomonas numazuensis</name>
    <dbReference type="NCBI Taxonomy" id="1137799"/>
    <lineage>
        <taxon>Bacteria</taxon>
        <taxon>Pseudomonadati</taxon>
        <taxon>Pseudomonadota</taxon>
        <taxon>Gammaproteobacteria</taxon>
        <taxon>Oceanospirillales</taxon>
        <taxon>Endozoicomonadaceae</taxon>
        <taxon>Endozoicomonas</taxon>
    </lineage>
</organism>
<dbReference type="CDD" id="cd00565">
    <property type="entry name" value="Ubl_ThiS"/>
    <property type="match status" value="1"/>
</dbReference>
<dbReference type="EMBL" id="JOKH01000003">
    <property type="protein sequence ID" value="KEQ17277.1"/>
    <property type="molecule type" value="Genomic_DNA"/>
</dbReference>
<dbReference type="InterPro" id="IPR012675">
    <property type="entry name" value="Beta-grasp_dom_sf"/>
</dbReference>
<dbReference type="InterPro" id="IPR010035">
    <property type="entry name" value="Thi_S"/>
</dbReference>
<dbReference type="AlphaFoldDB" id="A0A081NFQ4"/>
<protein>
    <submittedName>
        <fullName evidence="1">Thiamine biosynthesis protein ThiS</fullName>
    </submittedName>
</protein>
<evidence type="ECO:0000313" key="1">
    <source>
        <dbReference type="EMBL" id="KEQ17277.1"/>
    </source>
</evidence>
<dbReference type="Gene3D" id="3.10.20.30">
    <property type="match status" value="1"/>
</dbReference>
<name>A0A081NFQ4_9GAMM</name>
<dbReference type="InterPro" id="IPR016155">
    <property type="entry name" value="Mopterin_synth/thiamin_S_b"/>
</dbReference>
<reference evidence="1 2" key="1">
    <citation type="submission" date="2014-06" db="EMBL/GenBank/DDBJ databases">
        <title>Whole Genome Sequences of Three Symbiotic Endozoicomonas Bacteria.</title>
        <authorList>
            <person name="Neave M.J."/>
            <person name="Apprill A."/>
            <person name="Voolstra C.R."/>
        </authorList>
    </citation>
    <scope>NUCLEOTIDE SEQUENCE [LARGE SCALE GENOMIC DNA]</scope>
    <source>
        <strain evidence="1 2">DSM 25634</strain>
    </source>
</reference>
<dbReference type="STRING" id="1137799.GZ78_15775"/>
<dbReference type="NCBIfam" id="TIGR01683">
    <property type="entry name" value="thiS"/>
    <property type="match status" value="1"/>
</dbReference>
<sequence length="66" mass="7215">MQFFVNDQPLSSDSTLTLSALLEKINQAEKGVALAVNRQIISRSQWPQTQVEEGDRITLIKATAGG</sequence>